<dbReference type="RefSeq" id="WP_215485910.1">
    <property type="nucleotide sequence ID" value="NZ_BAAAPJ010000001.1"/>
</dbReference>
<name>A0ABS5XRT3_9MICO</name>
<protein>
    <recommendedName>
        <fullName evidence="4">CsbD family protein</fullName>
    </recommendedName>
</protein>
<organism evidence="2 3">
    <name type="scientific">Microbacterium flavum</name>
    <dbReference type="NCBI Taxonomy" id="415216"/>
    <lineage>
        <taxon>Bacteria</taxon>
        <taxon>Bacillati</taxon>
        <taxon>Actinomycetota</taxon>
        <taxon>Actinomycetes</taxon>
        <taxon>Micrococcales</taxon>
        <taxon>Microbacteriaceae</taxon>
        <taxon>Microbacterium</taxon>
    </lineage>
</organism>
<sequence length="67" mass="7484">MGFLDDAKETAETAGRKIKEGFEDTKDRIGDKVDEAKADADVKRAEAERDSVEKRNDVKAKLRGDDE</sequence>
<accession>A0ABS5XRT3</accession>
<evidence type="ECO:0000256" key="1">
    <source>
        <dbReference type="SAM" id="MobiDB-lite"/>
    </source>
</evidence>
<feature type="region of interest" description="Disordered" evidence="1">
    <location>
        <begin position="1"/>
        <end position="23"/>
    </location>
</feature>
<proteinExistence type="predicted"/>
<evidence type="ECO:0008006" key="4">
    <source>
        <dbReference type="Google" id="ProtNLM"/>
    </source>
</evidence>
<evidence type="ECO:0000313" key="2">
    <source>
        <dbReference type="EMBL" id="MBT8796657.1"/>
    </source>
</evidence>
<keyword evidence="3" id="KW-1185">Reference proteome</keyword>
<dbReference type="EMBL" id="JAFLHG010000001">
    <property type="protein sequence ID" value="MBT8796657.1"/>
    <property type="molecule type" value="Genomic_DNA"/>
</dbReference>
<gene>
    <name evidence="2" type="ORF">J0P97_01020</name>
</gene>
<evidence type="ECO:0000313" key="3">
    <source>
        <dbReference type="Proteomes" id="UP000740605"/>
    </source>
</evidence>
<dbReference type="Proteomes" id="UP000740605">
    <property type="component" value="Unassembled WGS sequence"/>
</dbReference>
<reference evidence="2 3" key="1">
    <citation type="submission" date="2021-03" db="EMBL/GenBank/DDBJ databases">
        <title>Microbacterium pauli sp. nov., isolated from microfiltered milk.</title>
        <authorList>
            <person name="Bellassi P."/>
            <person name="Fontana A."/>
            <person name="Callegari M.L."/>
            <person name="Lorenzo M."/>
            <person name="Cappa F."/>
        </authorList>
    </citation>
    <scope>NUCLEOTIDE SEQUENCE [LARGE SCALE GENOMIC DNA]</scope>
    <source>
        <strain evidence="2 3">DSM 18909</strain>
    </source>
</reference>
<comment type="caution">
    <text evidence="2">The sequence shown here is derived from an EMBL/GenBank/DDBJ whole genome shotgun (WGS) entry which is preliminary data.</text>
</comment>
<feature type="region of interest" description="Disordered" evidence="1">
    <location>
        <begin position="39"/>
        <end position="67"/>
    </location>
</feature>